<keyword evidence="5" id="KW-0067">ATP-binding</keyword>
<evidence type="ECO:0000256" key="3">
    <source>
        <dbReference type="ARBA" id="ARBA00022692"/>
    </source>
</evidence>
<dbReference type="SUPFAM" id="SSF52540">
    <property type="entry name" value="P-loop containing nucleoside triphosphate hydrolases"/>
    <property type="match status" value="1"/>
</dbReference>
<accession>A0A1F6MDP5</accession>
<dbReference type="Pfam" id="PF00005">
    <property type="entry name" value="ABC_tran"/>
    <property type="match status" value="1"/>
</dbReference>
<dbReference type="InterPro" id="IPR027417">
    <property type="entry name" value="P-loop_NTPase"/>
</dbReference>
<dbReference type="SMART" id="SM00382">
    <property type="entry name" value="AAA"/>
    <property type="match status" value="1"/>
</dbReference>
<dbReference type="Proteomes" id="UP000177953">
    <property type="component" value="Unassembled WGS sequence"/>
</dbReference>
<name>A0A1F6MDP5_9BACT</name>
<dbReference type="Gene3D" id="3.40.50.300">
    <property type="entry name" value="P-loop containing nucleotide triphosphate hydrolases"/>
    <property type="match status" value="1"/>
</dbReference>
<dbReference type="PANTHER" id="PTHR24221">
    <property type="entry name" value="ATP-BINDING CASSETTE SUB-FAMILY B"/>
    <property type="match status" value="1"/>
</dbReference>
<organism evidence="11 12">
    <name type="scientific">Candidatus Magasanikbacteria bacterium RIFCSPHIGHO2_01_FULL_47_8</name>
    <dbReference type="NCBI Taxonomy" id="1798673"/>
    <lineage>
        <taxon>Bacteria</taxon>
        <taxon>Candidatus Magasanikiibacteriota</taxon>
    </lineage>
</organism>
<dbReference type="Gene3D" id="1.20.1560.10">
    <property type="entry name" value="ABC transporter type 1, transmembrane domain"/>
    <property type="match status" value="1"/>
</dbReference>
<keyword evidence="3 8" id="KW-0812">Transmembrane</keyword>
<dbReference type="InterPro" id="IPR036640">
    <property type="entry name" value="ABC1_TM_sf"/>
</dbReference>
<feature type="domain" description="ABC transporter" evidence="9">
    <location>
        <begin position="342"/>
        <end position="576"/>
    </location>
</feature>
<dbReference type="GO" id="GO:0034040">
    <property type="term" value="F:ATPase-coupled lipid transmembrane transporter activity"/>
    <property type="evidence" value="ECO:0007669"/>
    <property type="project" value="TreeGrafter"/>
</dbReference>
<protein>
    <recommendedName>
        <fullName evidence="13">ABC transporter ATP-binding protein</fullName>
    </recommendedName>
</protein>
<dbReference type="InterPro" id="IPR017871">
    <property type="entry name" value="ABC_transporter-like_CS"/>
</dbReference>
<dbReference type="InterPro" id="IPR003593">
    <property type="entry name" value="AAA+_ATPase"/>
</dbReference>
<evidence type="ECO:0000313" key="12">
    <source>
        <dbReference type="Proteomes" id="UP000177953"/>
    </source>
</evidence>
<evidence type="ECO:0000256" key="6">
    <source>
        <dbReference type="ARBA" id="ARBA00022989"/>
    </source>
</evidence>
<dbReference type="GO" id="GO:0016887">
    <property type="term" value="F:ATP hydrolysis activity"/>
    <property type="evidence" value="ECO:0007669"/>
    <property type="project" value="InterPro"/>
</dbReference>
<comment type="subcellular location">
    <subcellularLocation>
        <location evidence="1">Cell membrane</location>
        <topology evidence="1">Multi-pass membrane protein</topology>
    </subcellularLocation>
</comment>
<sequence>MRNLTGQTLKIFWQHARRYRWMPYTLLAIVVGGSLLRNAPLLFYRKLIDLLANPPGNVMNAAVGLLVIIAALEAGSLLLRRSRDFLNNYFQPRVQADLLQTCYEYLQKHSIGFFNSNFVGSLVTRVKRYEQAFEQISDLFLYNFGRSTIELLVISGFLISRNWILGAILLGWAAIFFVVVYFIAMYRLPYDLKRSLADTEVTAQLADTITNNFNIKIFSSYLPEFKKFGKVLEHQFRAKKKSYDLGTYGEIFQSIYMVILEIGMMYVAVRLWQKGSITVGDVGLVQVYLYRIFEQLWDAGKHIRRTYESLADANEMTEMLLAEHEIRDAASAKKLDVTSGRIEFKNVDFGYHKDLEVLSNFDLAVTAGERVALIGPSGGGKSTIVKLLLRFYDIQDGEILIDSQNIAKVTQDSLRSEMALVPQDPVLFHRTLMENIRYARPGAKDEEVIAAAKLAHAHEFITKFPEGYNAFVGERGLKLSGGERQRVAIARAILKDAPILIFDEATSSLDSESEFLIQDALKKLMARKTTIVIAHRLSTIMQMDRIVVIDNGKILEQGKHRELLKVKEGTYQRLWNIQAGGFAQT</sequence>
<evidence type="ECO:0000259" key="10">
    <source>
        <dbReference type="PROSITE" id="PS50929"/>
    </source>
</evidence>
<evidence type="ECO:0008006" key="13">
    <source>
        <dbReference type="Google" id="ProtNLM"/>
    </source>
</evidence>
<dbReference type="PROSITE" id="PS50893">
    <property type="entry name" value="ABC_TRANSPORTER_2"/>
    <property type="match status" value="1"/>
</dbReference>
<dbReference type="GO" id="GO:0005524">
    <property type="term" value="F:ATP binding"/>
    <property type="evidence" value="ECO:0007669"/>
    <property type="project" value="UniProtKB-KW"/>
</dbReference>
<evidence type="ECO:0000256" key="1">
    <source>
        <dbReference type="ARBA" id="ARBA00004651"/>
    </source>
</evidence>
<evidence type="ECO:0000256" key="5">
    <source>
        <dbReference type="ARBA" id="ARBA00022840"/>
    </source>
</evidence>
<dbReference type="PANTHER" id="PTHR24221:SF654">
    <property type="entry name" value="ATP-BINDING CASSETTE SUB-FAMILY B MEMBER 6"/>
    <property type="match status" value="1"/>
</dbReference>
<dbReference type="FunFam" id="3.40.50.300:FF:000287">
    <property type="entry name" value="Multidrug ABC transporter ATP-binding protein"/>
    <property type="match status" value="1"/>
</dbReference>
<reference evidence="11 12" key="1">
    <citation type="journal article" date="2016" name="Nat. Commun.">
        <title>Thousands of microbial genomes shed light on interconnected biogeochemical processes in an aquifer system.</title>
        <authorList>
            <person name="Anantharaman K."/>
            <person name="Brown C.T."/>
            <person name="Hug L.A."/>
            <person name="Sharon I."/>
            <person name="Castelle C.J."/>
            <person name="Probst A.J."/>
            <person name="Thomas B.C."/>
            <person name="Singh A."/>
            <person name="Wilkins M.J."/>
            <person name="Karaoz U."/>
            <person name="Brodie E.L."/>
            <person name="Williams K.H."/>
            <person name="Hubbard S.S."/>
            <person name="Banfield J.F."/>
        </authorList>
    </citation>
    <scope>NUCLEOTIDE SEQUENCE [LARGE SCALE GENOMIC DNA]</scope>
</reference>
<dbReference type="Pfam" id="PF00664">
    <property type="entry name" value="ABC_membrane"/>
    <property type="match status" value="1"/>
</dbReference>
<evidence type="ECO:0000313" key="11">
    <source>
        <dbReference type="EMBL" id="OGH69680.1"/>
    </source>
</evidence>
<feature type="transmembrane region" description="Helical" evidence="8">
    <location>
        <begin position="59"/>
        <end position="79"/>
    </location>
</feature>
<dbReference type="PROSITE" id="PS00211">
    <property type="entry name" value="ABC_TRANSPORTER_1"/>
    <property type="match status" value="1"/>
</dbReference>
<keyword evidence="4" id="KW-0547">Nucleotide-binding</keyword>
<comment type="caution">
    <text evidence="11">The sequence shown here is derived from an EMBL/GenBank/DDBJ whole genome shotgun (WGS) entry which is preliminary data.</text>
</comment>
<evidence type="ECO:0000256" key="4">
    <source>
        <dbReference type="ARBA" id="ARBA00022741"/>
    </source>
</evidence>
<proteinExistence type="predicted"/>
<keyword evidence="6 8" id="KW-1133">Transmembrane helix</keyword>
<evidence type="ECO:0000259" key="9">
    <source>
        <dbReference type="PROSITE" id="PS50893"/>
    </source>
</evidence>
<dbReference type="EMBL" id="MFPU01000028">
    <property type="protein sequence ID" value="OGH69680.1"/>
    <property type="molecule type" value="Genomic_DNA"/>
</dbReference>
<dbReference type="InterPro" id="IPR011527">
    <property type="entry name" value="ABC1_TM_dom"/>
</dbReference>
<dbReference type="PROSITE" id="PS50929">
    <property type="entry name" value="ABC_TM1F"/>
    <property type="match status" value="1"/>
</dbReference>
<keyword evidence="7 8" id="KW-0472">Membrane</keyword>
<dbReference type="InterPro" id="IPR039421">
    <property type="entry name" value="Type_1_exporter"/>
</dbReference>
<feature type="domain" description="ABC transmembrane type-1" evidence="10">
    <location>
        <begin position="26"/>
        <end position="308"/>
    </location>
</feature>
<evidence type="ECO:0000256" key="2">
    <source>
        <dbReference type="ARBA" id="ARBA00022448"/>
    </source>
</evidence>
<feature type="transmembrane region" description="Helical" evidence="8">
    <location>
        <begin position="21"/>
        <end position="39"/>
    </location>
</feature>
<evidence type="ECO:0000256" key="7">
    <source>
        <dbReference type="ARBA" id="ARBA00023136"/>
    </source>
</evidence>
<gene>
    <name evidence="11" type="ORF">A2754_01305</name>
</gene>
<dbReference type="GO" id="GO:0140359">
    <property type="term" value="F:ABC-type transporter activity"/>
    <property type="evidence" value="ECO:0007669"/>
    <property type="project" value="InterPro"/>
</dbReference>
<dbReference type="GO" id="GO:0005886">
    <property type="term" value="C:plasma membrane"/>
    <property type="evidence" value="ECO:0007669"/>
    <property type="project" value="UniProtKB-SubCell"/>
</dbReference>
<keyword evidence="2" id="KW-0813">Transport</keyword>
<feature type="transmembrane region" description="Helical" evidence="8">
    <location>
        <begin position="163"/>
        <end position="184"/>
    </location>
</feature>
<dbReference type="AlphaFoldDB" id="A0A1F6MDP5"/>
<dbReference type="SUPFAM" id="SSF90123">
    <property type="entry name" value="ABC transporter transmembrane region"/>
    <property type="match status" value="1"/>
</dbReference>
<dbReference type="InterPro" id="IPR003439">
    <property type="entry name" value="ABC_transporter-like_ATP-bd"/>
</dbReference>
<evidence type="ECO:0000256" key="8">
    <source>
        <dbReference type="SAM" id="Phobius"/>
    </source>
</evidence>